<dbReference type="EMBL" id="BAABME010028354">
    <property type="protein sequence ID" value="GAA0178535.1"/>
    <property type="molecule type" value="Genomic_DNA"/>
</dbReference>
<organism evidence="1 2">
    <name type="scientific">Lithospermum erythrorhizon</name>
    <name type="common">Purple gromwell</name>
    <name type="synonym">Lithospermum officinale var. erythrorhizon</name>
    <dbReference type="NCBI Taxonomy" id="34254"/>
    <lineage>
        <taxon>Eukaryota</taxon>
        <taxon>Viridiplantae</taxon>
        <taxon>Streptophyta</taxon>
        <taxon>Embryophyta</taxon>
        <taxon>Tracheophyta</taxon>
        <taxon>Spermatophyta</taxon>
        <taxon>Magnoliopsida</taxon>
        <taxon>eudicotyledons</taxon>
        <taxon>Gunneridae</taxon>
        <taxon>Pentapetalae</taxon>
        <taxon>asterids</taxon>
        <taxon>lamiids</taxon>
        <taxon>Boraginales</taxon>
        <taxon>Boraginaceae</taxon>
        <taxon>Boraginoideae</taxon>
        <taxon>Lithospermeae</taxon>
        <taxon>Lithospermum</taxon>
    </lineage>
</organism>
<proteinExistence type="predicted"/>
<gene>
    <name evidence="1" type="ORF">LIER_42174</name>
</gene>
<evidence type="ECO:0000313" key="1">
    <source>
        <dbReference type="EMBL" id="GAA0178535.1"/>
    </source>
</evidence>
<reference evidence="1 2" key="1">
    <citation type="submission" date="2024-01" db="EMBL/GenBank/DDBJ databases">
        <title>The complete chloroplast genome sequence of Lithospermum erythrorhizon: insights into the phylogenetic relationship among Boraginaceae species and the maternal lineages of purple gromwells.</title>
        <authorList>
            <person name="Okada T."/>
            <person name="Watanabe K."/>
        </authorList>
    </citation>
    <scope>NUCLEOTIDE SEQUENCE [LARGE SCALE GENOMIC DNA]</scope>
</reference>
<keyword evidence="2" id="KW-1185">Reference proteome</keyword>
<comment type="caution">
    <text evidence="1">The sequence shown here is derived from an EMBL/GenBank/DDBJ whole genome shotgun (WGS) entry which is preliminary data.</text>
</comment>
<protein>
    <recommendedName>
        <fullName evidence="3">ATP-dependent DNA helicase</fullName>
    </recommendedName>
</protein>
<evidence type="ECO:0000313" key="2">
    <source>
        <dbReference type="Proteomes" id="UP001454036"/>
    </source>
</evidence>
<dbReference type="PANTHER" id="PTHR10492">
    <property type="match status" value="1"/>
</dbReference>
<sequence length="137" mass="16348">MRGRNDPGFIDYLMRIGNEIEPADEIEISHPMLIPYTILERSIEHLITYMYPYLNLFHHSPFKMMQRIILCPKNKFVDDMNKKLINRIPREKVVYISDDQAKHLIDQGDYVDYLNSLEPKGLLQHRLILKKIVQSFF</sequence>
<name>A0AAV3RLQ2_LITER</name>
<accession>A0AAV3RLQ2</accession>
<dbReference type="Proteomes" id="UP001454036">
    <property type="component" value="Unassembled WGS sequence"/>
</dbReference>
<dbReference type="AlphaFoldDB" id="A0AAV3RLQ2"/>
<dbReference type="PANTHER" id="PTHR10492:SF57">
    <property type="entry name" value="ATP-DEPENDENT DNA HELICASE"/>
    <property type="match status" value="1"/>
</dbReference>
<evidence type="ECO:0008006" key="3">
    <source>
        <dbReference type="Google" id="ProtNLM"/>
    </source>
</evidence>